<dbReference type="OrthoDB" id="6499223at2759"/>
<dbReference type="EMBL" id="ABJB010586921">
    <property type="status" value="NOT_ANNOTATED_CDS"/>
    <property type="molecule type" value="Genomic_DNA"/>
</dbReference>
<dbReference type="EnsemblMetazoa" id="ISCW001071-RA">
    <property type="protein sequence ID" value="ISCW001071-PA"/>
    <property type="gene ID" value="ISCW001071"/>
</dbReference>
<proteinExistence type="predicted"/>
<dbReference type="PaxDb" id="6945-B7P7C3"/>
<dbReference type="EMBL" id="ABJB010425812">
    <property type="status" value="NOT_ANNOTATED_CDS"/>
    <property type="molecule type" value="Genomic_DNA"/>
</dbReference>
<dbReference type="AlphaFoldDB" id="B7P7C3"/>
<dbReference type="EMBL" id="DS651245">
    <property type="protein sequence ID" value="EEC02495.1"/>
    <property type="molecule type" value="Genomic_DNA"/>
</dbReference>
<evidence type="ECO:0000313" key="2">
    <source>
        <dbReference type="EnsemblMetazoa" id="ISCW001071-PA"/>
    </source>
</evidence>
<reference evidence="1 3" key="1">
    <citation type="submission" date="2008-03" db="EMBL/GenBank/DDBJ databases">
        <title>Annotation of Ixodes scapularis.</title>
        <authorList>
            <consortium name="Ixodes scapularis Genome Project Consortium"/>
            <person name="Caler E."/>
            <person name="Hannick L.I."/>
            <person name="Bidwell S."/>
            <person name="Joardar V."/>
            <person name="Thiagarajan M."/>
            <person name="Amedeo P."/>
            <person name="Galinsky K.J."/>
            <person name="Schobel S."/>
            <person name="Inman J."/>
            <person name="Hostetler J."/>
            <person name="Miller J."/>
            <person name="Hammond M."/>
            <person name="Megy K."/>
            <person name="Lawson D."/>
            <person name="Kodira C."/>
            <person name="Sutton G."/>
            <person name="Meyer J."/>
            <person name="Hill C.A."/>
            <person name="Birren B."/>
            <person name="Nene V."/>
            <person name="Collins F."/>
            <person name="Alarcon-Chaidez F."/>
            <person name="Wikel S."/>
            <person name="Strausberg R."/>
        </authorList>
    </citation>
    <scope>NUCLEOTIDE SEQUENCE [LARGE SCALE GENOMIC DNA]</scope>
    <source>
        <strain evidence="3">Wikel</strain>
        <strain evidence="1">Wikel colony</strain>
    </source>
</reference>
<reference evidence="2" key="2">
    <citation type="submission" date="2020-05" db="UniProtKB">
        <authorList>
            <consortium name="EnsemblMetazoa"/>
        </authorList>
    </citation>
    <scope>IDENTIFICATION</scope>
    <source>
        <strain evidence="2">wikel</strain>
    </source>
</reference>
<organism>
    <name type="scientific">Ixodes scapularis</name>
    <name type="common">Black-legged tick</name>
    <name type="synonym">Deer tick</name>
    <dbReference type="NCBI Taxonomy" id="6945"/>
    <lineage>
        <taxon>Eukaryota</taxon>
        <taxon>Metazoa</taxon>
        <taxon>Ecdysozoa</taxon>
        <taxon>Arthropoda</taxon>
        <taxon>Chelicerata</taxon>
        <taxon>Arachnida</taxon>
        <taxon>Acari</taxon>
        <taxon>Parasitiformes</taxon>
        <taxon>Ixodida</taxon>
        <taxon>Ixodoidea</taxon>
        <taxon>Ixodidae</taxon>
        <taxon>Ixodinae</taxon>
        <taxon>Ixodes</taxon>
    </lineage>
</organism>
<sequence length="184" mass="20172">MMVQARPGSDTTESDGIYSAFFTDHTGPGRYQVAVRATGGNSAKTVTPPADRSSFSELGRLPPGFLDIRCSQHANQLEESFEEAIRIRKADLLRGSLSPQAPNKKHELLIKVPSKALSSRGRPSFNLFFALKTRNAEGDESPVSNIARLSYGGLLNLRSRPRLVKVQVRVSRTTANLTGSEPYR</sequence>
<dbReference type="VEuPathDB" id="VectorBase:ISCW001071"/>
<keyword evidence="3" id="KW-1185">Reference proteome</keyword>
<dbReference type="VEuPathDB" id="VectorBase:ISCI001071"/>
<dbReference type="Proteomes" id="UP000001555">
    <property type="component" value="Unassembled WGS sequence"/>
</dbReference>
<dbReference type="EMBL" id="ABJB010596251">
    <property type="status" value="NOT_ANNOTATED_CDS"/>
    <property type="molecule type" value="Genomic_DNA"/>
</dbReference>
<gene>
    <name evidence="1" type="ORF">IscW_ISCW001071</name>
</gene>
<dbReference type="VEuPathDB" id="VectorBase:ISCP_035783"/>
<dbReference type="EMBL" id="ABJB010792961">
    <property type="status" value="NOT_ANNOTATED_CDS"/>
    <property type="molecule type" value="Genomic_DNA"/>
</dbReference>
<dbReference type="InParanoid" id="B7P7C3"/>
<evidence type="ECO:0000313" key="1">
    <source>
        <dbReference type="EMBL" id="EEC02495.1"/>
    </source>
</evidence>
<name>B7P7C3_IXOSC</name>
<evidence type="ECO:0000313" key="3">
    <source>
        <dbReference type="Proteomes" id="UP000001555"/>
    </source>
</evidence>
<dbReference type="HOGENOM" id="CLU_1469796_0_0_1"/>
<accession>B7P7C3</accession>
<protein>
    <submittedName>
        <fullName evidence="1 2">Uncharacterized protein</fullName>
    </submittedName>
</protein>